<accession>A0A9D4GFL6</accession>
<reference evidence="1" key="2">
    <citation type="submission" date="2020-11" db="EMBL/GenBank/DDBJ databases">
        <authorList>
            <person name="McCartney M.A."/>
            <person name="Auch B."/>
            <person name="Kono T."/>
            <person name="Mallez S."/>
            <person name="Becker A."/>
            <person name="Gohl D.M."/>
            <person name="Silverstein K.A.T."/>
            <person name="Koren S."/>
            <person name="Bechman K.B."/>
            <person name="Herman A."/>
            <person name="Abrahante J.E."/>
            <person name="Garbe J."/>
        </authorList>
    </citation>
    <scope>NUCLEOTIDE SEQUENCE</scope>
    <source>
        <strain evidence="1">Duluth1</strain>
        <tissue evidence="1">Whole animal</tissue>
    </source>
</reference>
<reference evidence="1" key="1">
    <citation type="journal article" date="2019" name="bioRxiv">
        <title>The Genome of the Zebra Mussel, Dreissena polymorpha: A Resource for Invasive Species Research.</title>
        <authorList>
            <person name="McCartney M.A."/>
            <person name="Auch B."/>
            <person name="Kono T."/>
            <person name="Mallez S."/>
            <person name="Zhang Y."/>
            <person name="Obille A."/>
            <person name="Becker A."/>
            <person name="Abrahante J.E."/>
            <person name="Garbe J."/>
            <person name="Badalamenti J.P."/>
            <person name="Herman A."/>
            <person name="Mangelson H."/>
            <person name="Liachko I."/>
            <person name="Sullivan S."/>
            <person name="Sone E.D."/>
            <person name="Koren S."/>
            <person name="Silverstein K.A.T."/>
            <person name="Beckman K.B."/>
            <person name="Gohl D.M."/>
        </authorList>
    </citation>
    <scope>NUCLEOTIDE SEQUENCE</scope>
    <source>
        <strain evidence="1">Duluth1</strain>
        <tissue evidence="1">Whole animal</tissue>
    </source>
</reference>
<protein>
    <submittedName>
        <fullName evidence="1">Uncharacterized protein</fullName>
    </submittedName>
</protein>
<proteinExistence type="predicted"/>
<keyword evidence="2" id="KW-1185">Reference proteome</keyword>
<organism evidence="1 2">
    <name type="scientific">Dreissena polymorpha</name>
    <name type="common">Zebra mussel</name>
    <name type="synonym">Mytilus polymorpha</name>
    <dbReference type="NCBI Taxonomy" id="45954"/>
    <lineage>
        <taxon>Eukaryota</taxon>
        <taxon>Metazoa</taxon>
        <taxon>Spiralia</taxon>
        <taxon>Lophotrochozoa</taxon>
        <taxon>Mollusca</taxon>
        <taxon>Bivalvia</taxon>
        <taxon>Autobranchia</taxon>
        <taxon>Heteroconchia</taxon>
        <taxon>Euheterodonta</taxon>
        <taxon>Imparidentia</taxon>
        <taxon>Neoheterodontei</taxon>
        <taxon>Myida</taxon>
        <taxon>Dreissenoidea</taxon>
        <taxon>Dreissenidae</taxon>
        <taxon>Dreissena</taxon>
    </lineage>
</organism>
<evidence type="ECO:0000313" key="2">
    <source>
        <dbReference type="Proteomes" id="UP000828390"/>
    </source>
</evidence>
<dbReference type="EMBL" id="JAIWYP010000006">
    <property type="protein sequence ID" value="KAH3814095.1"/>
    <property type="molecule type" value="Genomic_DNA"/>
</dbReference>
<dbReference type="AlphaFoldDB" id="A0A9D4GFL6"/>
<evidence type="ECO:0000313" key="1">
    <source>
        <dbReference type="EMBL" id="KAH3814095.1"/>
    </source>
</evidence>
<sequence length="77" mass="8386">MIACAGLNDNASVADMGLAQSAHVVRIERAEIETLADEIRVTHALLRTLRYVMDGVTTEREFVVFLDLLGAQKGELG</sequence>
<name>A0A9D4GFL6_DREPO</name>
<comment type="caution">
    <text evidence="1">The sequence shown here is derived from an EMBL/GenBank/DDBJ whole genome shotgun (WGS) entry which is preliminary data.</text>
</comment>
<gene>
    <name evidence="1" type="ORF">DPMN_142582</name>
</gene>
<dbReference type="Proteomes" id="UP000828390">
    <property type="component" value="Unassembled WGS sequence"/>
</dbReference>